<evidence type="ECO:0000256" key="9">
    <source>
        <dbReference type="ARBA" id="ARBA00022691"/>
    </source>
</evidence>
<keyword evidence="7 14" id="KW-0489">Methyltransferase</keyword>
<evidence type="ECO:0000256" key="7">
    <source>
        <dbReference type="ARBA" id="ARBA00022603"/>
    </source>
</evidence>
<dbReference type="PANTHER" id="PTHR22807:SF53">
    <property type="entry name" value="RIBOSOMAL RNA SMALL SUBUNIT METHYLTRANSFERASE B-RELATED"/>
    <property type="match status" value="1"/>
</dbReference>
<keyword evidence="9 14" id="KW-0949">S-adenosyl-L-methionine</keyword>
<feature type="binding site" evidence="14">
    <location>
        <position position="337"/>
    </location>
    <ligand>
        <name>S-adenosyl-L-methionine</name>
        <dbReference type="ChEBI" id="CHEBI:59789"/>
    </ligand>
</feature>
<evidence type="ECO:0000256" key="4">
    <source>
        <dbReference type="ARBA" id="ARBA00012140"/>
    </source>
</evidence>
<organism evidence="15 16">
    <name type="scientific">Entomoplasma freundtii</name>
    <dbReference type="NCBI Taxonomy" id="74700"/>
    <lineage>
        <taxon>Bacteria</taxon>
        <taxon>Bacillati</taxon>
        <taxon>Mycoplasmatota</taxon>
        <taxon>Mollicutes</taxon>
        <taxon>Entomoplasmatales</taxon>
        <taxon>Entomoplasmataceae</taxon>
        <taxon>Entomoplasma</taxon>
    </lineage>
</organism>
<comment type="catalytic activity">
    <reaction evidence="13">
        <text>cytidine(967) in 16S rRNA + S-adenosyl-L-methionine = 5-methylcytidine(967) in 16S rRNA + S-adenosyl-L-homocysteine + H(+)</text>
        <dbReference type="Rhea" id="RHEA:42748"/>
        <dbReference type="Rhea" id="RHEA-COMP:10219"/>
        <dbReference type="Rhea" id="RHEA-COMP:10220"/>
        <dbReference type="ChEBI" id="CHEBI:15378"/>
        <dbReference type="ChEBI" id="CHEBI:57856"/>
        <dbReference type="ChEBI" id="CHEBI:59789"/>
        <dbReference type="ChEBI" id="CHEBI:74483"/>
        <dbReference type="ChEBI" id="CHEBI:82748"/>
        <dbReference type="EC" id="2.1.1.176"/>
    </reaction>
</comment>
<dbReference type="SUPFAM" id="SSF53335">
    <property type="entry name" value="S-adenosyl-L-methionine-dependent methyltransferases"/>
    <property type="match status" value="1"/>
</dbReference>
<dbReference type="Gene3D" id="1.10.940.10">
    <property type="entry name" value="NusB-like"/>
    <property type="match status" value="1"/>
</dbReference>
<dbReference type="InterPro" id="IPR006027">
    <property type="entry name" value="NusB_RsmB_TIM44"/>
</dbReference>
<evidence type="ECO:0000256" key="1">
    <source>
        <dbReference type="ARBA" id="ARBA00002724"/>
    </source>
</evidence>
<dbReference type="OrthoDB" id="9810297at2"/>
<dbReference type="EC" id="2.1.1.176" evidence="4"/>
<dbReference type="GO" id="GO:0003723">
    <property type="term" value="F:RNA binding"/>
    <property type="evidence" value="ECO:0007669"/>
    <property type="project" value="UniProtKB-UniRule"/>
</dbReference>
<gene>
    <name evidence="15" type="primary">rsmB</name>
    <name evidence="15" type="ORF">EFREU_v1c02410</name>
</gene>
<dbReference type="KEGG" id="efr:EFREU_v1c02410"/>
<keyword evidence="5" id="KW-0963">Cytoplasm</keyword>
<dbReference type="PANTHER" id="PTHR22807">
    <property type="entry name" value="NOP2 YEAST -RELATED NOL1/NOP2/FMU SUN DOMAIN-CONTAINING"/>
    <property type="match status" value="1"/>
</dbReference>
<dbReference type="Pfam" id="PF01029">
    <property type="entry name" value="NusB"/>
    <property type="match status" value="1"/>
</dbReference>
<sequence>MTKKKNEKLQNSMRLEVWQILTKVFTNHGQSHVLLNRWVQNHKTLTDRDKNFVFQLVHGTLTWQPYLDFLTRQLVHPQRTPLSVQVLLWMSLYQFYFMDRVPNYAVVNEAVEIAKDQFPPYAKLVNGSLQNALRREGFHSLETLAKEKPTSCYFALKYAFPQILYTKLKNDFGQEIAEKIMADSLNKPRYSFRLNTLKCPSQDIFSNLGLNPEEVYQGLTDESFWTTNPKAIQTLLNQGFLTIQDQASILVAKTLLADNLSSDLKIWDMCAAPGGKLTHLAALMKNQGLILATEINPQKIPFIEKNLKRLGVKNVQLKQQDALCEPPLANFDAILLDAPCSGLGVLKRKPEIKLNFDFKTLSDLTNTQAQLLDQAAKHLKSGGQLVYSTCTLNPDENQKQIAHFLQKHQDWKLLKEEQIFGFENKTDGFYIAKLQKK</sequence>
<evidence type="ECO:0000313" key="16">
    <source>
        <dbReference type="Proteomes" id="UP000232222"/>
    </source>
</evidence>
<keyword evidence="6" id="KW-0698">rRNA processing</keyword>
<keyword evidence="10 14" id="KW-0694">RNA-binding</keyword>
<dbReference type="PRINTS" id="PR02008">
    <property type="entry name" value="RCMTFAMILY"/>
</dbReference>
<feature type="binding site" evidence="14">
    <location>
        <position position="294"/>
    </location>
    <ligand>
        <name>S-adenosyl-L-methionine</name>
        <dbReference type="ChEBI" id="CHEBI:59789"/>
    </ligand>
</feature>
<evidence type="ECO:0000256" key="2">
    <source>
        <dbReference type="ARBA" id="ARBA00004496"/>
    </source>
</evidence>
<dbReference type="SUPFAM" id="SSF48013">
    <property type="entry name" value="NusB-like"/>
    <property type="match status" value="1"/>
</dbReference>
<dbReference type="InterPro" id="IPR029063">
    <property type="entry name" value="SAM-dependent_MTases_sf"/>
</dbReference>
<evidence type="ECO:0000256" key="5">
    <source>
        <dbReference type="ARBA" id="ARBA00022490"/>
    </source>
</evidence>
<evidence type="ECO:0000256" key="3">
    <source>
        <dbReference type="ARBA" id="ARBA00007494"/>
    </source>
</evidence>
<dbReference type="InterPro" id="IPR023267">
    <property type="entry name" value="RCMT"/>
</dbReference>
<comment type="function">
    <text evidence="1">Specifically methylates the cytosine at position 967 (m5C967) of 16S rRNA.</text>
</comment>
<feature type="binding site" evidence="14">
    <location>
        <position position="321"/>
    </location>
    <ligand>
        <name>S-adenosyl-L-methionine</name>
        <dbReference type="ChEBI" id="CHEBI:59789"/>
    </ligand>
</feature>
<dbReference type="RefSeq" id="WP_100609220.1">
    <property type="nucleotide sequence ID" value="NZ_CP024962.1"/>
</dbReference>
<dbReference type="Proteomes" id="UP000232222">
    <property type="component" value="Chromosome"/>
</dbReference>
<dbReference type="GO" id="GO:0006355">
    <property type="term" value="P:regulation of DNA-templated transcription"/>
    <property type="evidence" value="ECO:0007669"/>
    <property type="project" value="InterPro"/>
</dbReference>
<evidence type="ECO:0000256" key="11">
    <source>
        <dbReference type="ARBA" id="ARBA00030399"/>
    </source>
</evidence>
<dbReference type="InterPro" id="IPR001678">
    <property type="entry name" value="MeTrfase_RsmB-F_NOP2_dom"/>
</dbReference>
<dbReference type="Pfam" id="PF01189">
    <property type="entry name" value="Methyltr_RsmB-F"/>
    <property type="match status" value="1"/>
</dbReference>
<dbReference type="Gene3D" id="3.40.50.150">
    <property type="entry name" value="Vaccinia Virus protein VP39"/>
    <property type="match status" value="1"/>
</dbReference>
<evidence type="ECO:0000256" key="13">
    <source>
        <dbReference type="ARBA" id="ARBA00047283"/>
    </source>
</evidence>
<evidence type="ECO:0000256" key="12">
    <source>
        <dbReference type="ARBA" id="ARBA00031088"/>
    </source>
</evidence>
<dbReference type="NCBIfam" id="NF011494">
    <property type="entry name" value="PRK14902.1"/>
    <property type="match status" value="1"/>
</dbReference>
<dbReference type="GO" id="GO:0008649">
    <property type="term" value="F:rRNA methyltransferase activity"/>
    <property type="evidence" value="ECO:0007669"/>
    <property type="project" value="InterPro"/>
</dbReference>
<feature type="binding site" evidence="14">
    <location>
        <begin position="270"/>
        <end position="276"/>
    </location>
    <ligand>
        <name>S-adenosyl-L-methionine</name>
        <dbReference type="ChEBI" id="CHEBI:59789"/>
    </ligand>
</feature>
<dbReference type="InterPro" id="IPR018314">
    <property type="entry name" value="RsmB/NOL1/NOP2-like_CS"/>
</dbReference>
<dbReference type="GO" id="GO:0005737">
    <property type="term" value="C:cytoplasm"/>
    <property type="evidence" value="ECO:0007669"/>
    <property type="project" value="UniProtKB-SubCell"/>
</dbReference>
<proteinExistence type="inferred from homology"/>
<evidence type="ECO:0000256" key="6">
    <source>
        <dbReference type="ARBA" id="ARBA00022552"/>
    </source>
</evidence>
<dbReference type="EMBL" id="CP024962">
    <property type="protein sequence ID" value="ATZ16268.1"/>
    <property type="molecule type" value="Genomic_DNA"/>
</dbReference>
<comment type="similarity">
    <text evidence="3 14">Belongs to the class I-like SAM-binding methyltransferase superfamily. RsmB/NOP family.</text>
</comment>
<name>A0A2K8NSX5_9MOLU</name>
<keyword evidence="8 14" id="KW-0808">Transferase</keyword>
<evidence type="ECO:0000313" key="15">
    <source>
        <dbReference type="EMBL" id="ATZ16268.1"/>
    </source>
</evidence>
<dbReference type="InterPro" id="IPR035926">
    <property type="entry name" value="NusB-like_sf"/>
</dbReference>
<reference evidence="15 16" key="1">
    <citation type="submission" date="2017-11" db="EMBL/GenBank/DDBJ databases">
        <title>Genome sequence of Entomoplasma freundtii BARC 318 (ATCC 51999).</title>
        <authorList>
            <person name="Lo W.-S."/>
            <person name="Gasparich G.E."/>
            <person name="Kuo C.-H."/>
        </authorList>
    </citation>
    <scope>NUCLEOTIDE SEQUENCE [LARGE SCALE GENOMIC DNA]</scope>
    <source>
        <strain evidence="15 16">BARC 318</strain>
    </source>
</reference>
<dbReference type="PROSITE" id="PS01153">
    <property type="entry name" value="NOL1_NOP2_SUN"/>
    <property type="match status" value="1"/>
</dbReference>
<dbReference type="InterPro" id="IPR049560">
    <property type="entry name" value="MeTrfase_RsmB-F_NOP2_cat"/>
</dbReference>
<dbReference type="NCBIfam" id="TIGR00563">
    <property type="entry name" value="rsmB"/>
    <property type="match status" value="1"/>
</dbReference>
<dbReference type="CDD" id="cd02440">
    <property type="entry name" value="AdoMet_MTases"/>
    <property type="match status" value="1"/>
</dbReference>
<evidence type="ECO:0000256" key="10">
    <source>
        <dbReference type="ARBA" id="ARBA00022884"/>
    </source>
</evidence>
<evidence type="ECO:0000256" key="8">
    <source>
        <dbReference type="ARBA" id="ARBA00022679"/>
    </source>
</evidence>
<evidence type="ECO:0000256" key="14">
    <source>
        <dbReference type="PROSITE-ProRule" id="PRU01023"/>
    </source>
</evidence>
<dbReference type="AlphaFoldDB" id="A0A2K8NSX5"/>
<dbReference type="PROSITE" id="PS51686">
    <property type="entry name" value="SAM_MT_RSMB_NOP"/>
    <property type="match status" value="1"/>
</dbReference>
<protein>
    <recommendedName>
        <fullName evidence="4">16S rRNA (cytosine(967)-C(5))-methyltransferase</fullName>
        <ecNumber evidence="4">2.1.1.176</ecNumber>
    </recommendedName>
    <alternativeName>
        <fullName evidence="11">16S rRNA m5C967 methyltransferase</fullName>
    </alternativeName>
    <alternativeName>
        <fullName evidence="12">rRNA (cytosine-C(5)-)-methyltransferase RsmB</fullName>
    </alternativeName>
</protein>
<accession>A0A2K8NSX5</accession>
<keyword evidence="16" id="KW-1185">Reference proteome</keyword>
<comment type="subcellular location">
    <subcellularLocation>
        <location evidence="2">Cytoplasm</location>
    </subcellularLocation>
</comment>
<dbReference type="InterPro" id="IPR004573">
    <property type="entry name" value="rRNA_ssu_MeTfrase_B"/>
</dbReference>
<feature type="active site" description="Nucleophile" evidence="14">
    <location>
        <position position="390"/>
    </location>
</feature>